<feature type="transmembrane region" description="Helical" evidence="6">
    <location>
        <begin position="313"/>
        <end position="334"/>
    </location>
</feature>
<dbReference type="PIRSF" id="PIRSF006060">
    <property type="entry name" value="AA_transporter"/>
    <property type="match status" value="1"/>
</dbReference>
<accession>A0ABR0S6T4</accession>
<dbReference type="PANTHER" id="PTHR45649:SF19">
    <property type="entry name" value="TRANSPORTER, PUTATIVE (EUROFUNG)-RELATED"/>
    <property type="match status" value="1"/>
</dbReference>
<feature type="transmembrane region" description="Helical" evidence="6">
    <location>
        <begin position="265"/>
        <end position="288"/>
    </location>
</feature>
<dbReference type="Pfam" id="PF13520">
    <property type="entry name" value="AA_permease_2"/>
    <property type="match status" value="1"/>
</dbReference>
<comment type="caution">
    <text evidence="7">The sequence shown here is derived from an EMBL/GenBank/DDBJ whole genome shotgun (WGS) entry which is preliminary data.</text>
</comment>
<keyword evidence="8" id="KW-1185">Reference proteome</keyword>
<keyword evidence="2" id="KW-0813">Transport</keyword>
<comment type="subcellular location">
    <subcellularLocation>
        <location evidence="1">Membrane</location>
        <topology evidence="1">Multi-pass membrane protein</topology>
    </subcellularLocation>
</comment>
<feature type="transmembrane region" description="Helical" evidence="6">
    <location>
        <begin position="157"/>
        <end position="176"/>
    </location>
</feature>
<feature type="transmembrane region" description="Helical" evidence="6">
    <location>
        <begin position="469"/>
        <end position="489"/>
    </location>
</feature>
<name>A0ABR0S6T4_9HYPO</name>
<sequence>MAKEDEKPPSSQASHDQLDSEKIGASELVQLSEQGIKKDIGAFRIIAVGFNIPNSWLALGTAFTTAAAAGGLFISALVYGMAAVTLAELASVYPTAGGQYHFVSVLAPKRFNKSLSYACGVIATVSFIAGAASCCSVVSTSLWAFAAHYTGYVPESWHLFLMYQAANAFATMYNLFLLKRTNWIHDAAFLFSLASFLTISITCLVTADKQPSQKVWTDFEPNTGWTPFMSFVTGLPTFGYMYGCLDSALHLAEETHNAAVVVPRALMAVIALGFTSAFIFAISMSYAITDLPSLLAEPMPIYKLWRDATKSDAAGTVFTVILTLIMLFIVIAVIQTTSRLIWALARDNGLLFSPVFLKLEPRLGNVPANAILLSSFFIFVCGCISLGSSAAFNAFVGSFLILQFVSFAMPAALLVYQRRDPALLPPTRSFKVPEVVGWICNIGTCVAAVLELVFFTFPAQLPVTGTSMNYASVVLAVVALISVANWFLYAKKHYQGPRMEFYL</sequence>
<proteinExistence type="predicted"/>
<dbReference type="PANTHER" id="PTHR45649">
    <property type="entry name" value="AMINO-ACID PERMEASE BAT1"/>
    <property type="match status" value="1"/>
</dbReference>
<evidence type="ECO:0000256" key="3">
    <source>
        <dbReference type="ARBA" id="ARBA00022692"/>
    </source>
</evidence>
<evidence type="ECO:0000256" key="5">
    <source>
        <dbReference type="ARBA" id="ARBA00023136"/>
    </source>
</evidence>
<dbReference type="EMBL" id="JAVFKD010000016">
    <property type="protein sequence ID" value="KAK5987877.1"/>
    <property type="molecule type" value="Genomic_DNA"/>
</dbReference>
<protein>
    <submittedName>
        <fullName evidence="7">Choline transport protein</fullName>
    </submittedName>
</protein>
<evidence type="ECO:0000256" key="1">
    <source>
        <dbReference type="ARBA" id="ARBA00004141"/>
    </source>
</evidence>
<gene>
    <name evidence="7" type="ORF">PT974_12012</name>
</gene>
<evidence type="ECO:0000256" key="4">
    <source>
        <dbReference type="ARBA" id="ARBA00022989"/>
    </source>
</evidence>
<evidence type="ECO:0000313" key="8">
    <source>
        <dbReference type="Proteomes" id="UP001338125"/>
    </source>
</evidence>
<dbReference type="InterPro" id="IPR002293">
    <property type="entry name" value="AA/rel_permease1"/>
</dbReference>
<organism evidence="7 8">
    <name type="scientific">Cladobotryum mycophilum</name>
    <dbReference type="NCBI Taxonomy" id="491253"/>
    <lineage>
        <taxon>Eukaryota</taxon>
        <taxon>Fungi</taxon>
        <taxon>Dikarya</taxon>
        <taxon>Ascomycota</taxon>
        <taxon>Pezizomycotina</taxon>
        <taxon>Sordariomycetes</taxon>
        <taxon>Hypocreomycetidae</taxon>
        <taxon>Hypocreales</taxon>
        <taxon>Hypocreaceae</taxon>
        <taxon>Cladobotryum</taxon>
    </lineage>
</organism>
<feature type="transmembrane region" description="Helical" evidence="6">
    <location>
        <begin position="435"/>
        <end position="457"/>
    </location>
</feature>
<keyword evidence="4 6" id="KW-1133">Transmembrane helix</keyword>
<evidence type="ECO:0000256" key="6">
    <source>
        <dbReference type="SAM" id="Phobius"/>
    </source>
</evidence>
<feature type="transmembrane region" description="Helical" evidence="6">
    <location>
        <begin position="394"/>
        <end position="415"/>
    </location>
</feature>
<feature type="transmembrane region" description="Helical" evidence="6">
    <location>
        <begin position="188"/>
        <end position="207"/>
    </location>
</feature>
<feature type="transmembrane region" description="Helical" evidence="6">
    <location>
        <begin position="227"/>
        <end position="245"/>
    </location>
</feature>
<dbReference type="Proteomes" id="UP001338125">
    <property type="component" value="Unassembled WGS sequence"/>
</dbReference>
<keyword evidence="3 6" id="KW-0812">Transmembrane</keyword>
<evidence type="ECO:0000313" key="7">
    <source>
        <dbReference type="EMBL" id="KAK5987877.1"/>
    </source>
</evidence>
<feature type="transmembrane region" description="Helical" evidence="6">
    <location>
        <begin position="366"/>
        <end position="388"/>
    </location>
</feature>
<dbReference type="Gene3D" id="1.20.1740.10">
    <property type="entry name" value="Amino acid/polyamine transporter I"/>
    <property type="match status" value="1"/>
</dbReference>
<reference evidence="7 8" key="1">
    <citation type="submission" date="2024-01" db="EMBL/GenBank/DDBJ databases">
        <title>Complete genome of Cladobotryum mycophilum ATHUM6906.</title>
        <authorList>
            <person name="Christinaki A.C."/>
            <person name="Myridakis A.I."/>
            <person name="Kouvelis V.N."/>
        </authorList>
    </citation>
    <scope>NUCLEOTIDE SEQUENCE [LARGE SCALE GENOMIC DNA]</scope>
    <source>
        <strain evidence="7 8">ATHUM6906</strain>
    </source>
</reference>
<evidence type="ECO:0000256" key="2">
    <source>
        <dbReference type="ARBA" id="ARBA00022448"/>
    </source>
</evidence>
<feature type="transmembrane region" description="Helical" evidence="6">
    <location>
        <begin position="56"/>
        <end position="79"/>
    </location>
</feature>
<feature type="transmembrane region" description="Helical" evidence="6">
    <location>
        <begin position="117"/>
        <end position="145"/>
    </location>
</feature>
<keyword evidence="5 6" id="KW-0472">Membrane</keyword>